<gene>
    <name evidence="8" type="ORF">C1280_00250</name>
</gene>
<evidence type="ECO:0000313" key="9">
    <source>
        <dbReference type="Proteomes" id="UP000245802"/>
    </source>
</evidence>
<reference evidence="8 9" key="1">
    <citation type="submission" date="2018-01" db="EMBL/GenBank/DDBJ databases">
        <title>G. obscuriglobus.</title>
        <authorList>
            <person name="Franke J."/>
            <person name="Blomberg W."/>
            <person name="Selmecki A."/>
        </authorList>
    </citation>
    <scope>NUCLEOTIDE SEQUENCE [LARGE SCALE GENOMIC DNA]</scope>
    <source>
        <strain evidence="8 9">DSM 5831</strain>
    </source>
</reference>
<protein>
    <submittedName>
        <fullName evidence="8">Response regulator</fullName>
    </submittedName>
</protein>
<feature type="domain" description="Response regulatory" evidence="7">
    <location>
        <begin position="10"/>
        <end position="126"/>
    </location>
</feature>
<dbReference type="KEGG" id="gog:C1280_00250"/>
<dbReference type="Pfam" id="PF00072">
    <property type="entry name" value="Response_reg"/>
    <property type="match status" value="1"/>
</dbReference>
<evidence type="ECO:0000256" key="1">
    <source>
        <dbReference type="ARBA" id="ARBA00022553"/>
    </source>
</evidence>
<evidence type="ECO:0000259" key="7">
    <source>
        <dbReference type="PROSITE" id="PS50110"/>
    </source>
</evidence>
<dbReference type="OrthoDB" id="9800897at2"/>
<dbReference type="GO" id="GO:0000976">
    <property type="term" value="F:transcription cis-regulatory region binding"/>
    <property type="evidence" value="ECO:0007669"/>
    <property type="project" value="TreeGrafter"/>
</dbReference>
<dbReference type="GO" id="GO:0005829">
    <property type="term" value="C:cytosol"/>
    <property type="evidence" value="ECO:0007669"/>
    <property type="project" value="TreeGrafter"/>
</dbReference>
<proteinExistence type="predicted"/>
<keyword evidence="3" id="KW-0805">Transcription regulation</keyword>
<evidence type="ECO:0000256" key="6">
    <source>
        <dbReference type="PROSITE-ProRule" id="PRU00169"/>
    </source>
</evidence>
<organism evidence="8 9">
    <name type="scientific">Gemmata obscuriglobus</name>
    <dbReference type="NCBI Taxonomy" id="114"/>
    <lineage>
        <taxon>Bacteria</taxon>
        <taxon>Pseudomonadati</taxon>
        <taxon>Planctomycetota</taxon>
        <taxon>Planctomycetia</taxon>
        <taxon>Gemmatales</taxon>
        <taxon>Gemmataceae</taxon>
        <taxon>Gemmata</taxon>
    </lineage>
</organism>
<dbReference type="SUPFAM" id="SSF52172">
    <property type="entry name" value="CheY-like"/>
    <property type="match status" value="1"/>
</dbReference>
<dbReference type="GO" id="GO:0032993">
    <property type="term" value="C:protein-DNA complex"/>
    <property type="evidence" value="ECO:0007669"/>
    <property type="project" value="TreeGrafter"/>
</dbReference>
<dbReference type="Gene3D" id="3.40.50.2300">
    <property type="match status" value="1"/>
</dbReference>
<dbReference type="SMART" id="SM00448">
    <property type="entry name" value="REC"/>
    <property type="match status" value="1"/>
</dbReference>
<dbReference type="PROSITE" id="PS50110">
    <property type="entry name" value="RESPONSE_REGULATORY"/>
    <property type="match status" value="1"/>
</dbReference>
<dbReference type="EMBL" id="CP025958">
    <property type="protein sequence ID" value="AWM35607.1"/>
    <property type="molecule type" value="Genomic_DNA"/>
</dbReference>
<feature type="modified residue" description="4-aspartylphosphate" evidence="6">
    <location>
        <position position="59"/>
    </location>
</feature>
<keyword evidence="1 6" id="KW-0597">Phosphoprotein</keyword>
<keyword evidence="2" id="KW-0902">Two-component regulatory system</keyword>
<evidence type="ECO:0000256" key="4">
    <source>
        <dbReference type="ARBA" id="ARBA00023125"/>
    </source>
</evidence>
<dbReference type="PANTHER" id="PTHR48111:SF1">
    <property type="entry name" value="TWO-COMPONENT RESPONSE REGULATOR ORR33"/>
    <property type="match status" value="1"/>
</dbReference>
<dbReference type="RefSeq" id="WP_081471495.1">
    <property type="nucleotide sequence ID" value="NZ_CP025958.1"/>
</dbReference>
<evidence type="ECO:0000256" key="2">
    <source>
        <dbReference type="ARBA" id="ARBA00023012"/>
    </source>
</evidence>
<accession>A0A2Z3GVD2</accession>
<evidence type="ECO:0000256" key="3">
    <source>
        <dbReference type="ARBA" id="ARBA00023015"/>
    </source>
</evidence>
<keyword evidence="5" id="KW-0804">Transcription</keyword>
<sequence>MNLTPRLPLSVLVVEDQHDCAQSTAELLTMCGHAVRVATCGPDALRDAAVEIPDVVLLDIQLPGPSGWEVASRLRERAGGRQPLVVAVTGCGSEEDRWRSADAGIDLHLVKPVAPADLIRLLDWVGGHLAARTVPTTACG</sequence>
<dbReference type="PANTHER" id="PTHR48111">
    <property type="entry name" value="REGULATOR OF RPOS"/>
    <property type="match status" value="1"/>
</dbReference>
<evidence type="ECO:0000256" key="5">
    <source>
        <dbReference type="ARBA" id="ARBA00023163"/>
    </source>
</evidence>
<dbReference type="AlphaFoldDB" id="A0A2Z3GVD2"/>
<keyword evidence="9" id="KW-1185">Reference proteome</keyword>
<dbReference type="GO" id="GO:0000156">
    <property type="term" value="F:phosphorelay response regulator activity"/>
    <property type="evidence" value="ECO:0007669"/>
    <property type="project" value="TreeGrafter"/>
</dbReference>
<dbReference type="Proteomes" id="UP000245802">
    <property type="component" value="Chromosome"/>
</dbReference>
<evidence type="ECO:0000313" key="8">
    <source>
        <dbReference type="EMBL" id="AWM35607.1"/>
    </source>
</evidence>
<dbReference type="InterPro" id="IPR011006">
    <property type="entry name" value="CheY-like_superfamily"/>
</dbReference>
<dbReference type="InterPro" id="IPR001789">
    <property type="entry name" value="Sig_transdc_resp-reg_receiver"/>
</dbReference>
<dbReference type="InterPro" id="IPR039420">
    <property type="entry name" value="WalR-like"/>
</dbReference>
<name>A0A2Z3GVD2_9BACT</name>
<dbReference type="GO" id="GO:0006355">
    <property type="term" value="P:regulation of DNA-templated transcription"/>
    <property type="evidence" value="ECO:0007669"/>
    <property type="project" value="TreeGrafter"/>
</dbReference>
<keyword evidence="4" id="KW-0238">DNA-binding</keyword>